<dbReference type="InterPro" id="IPR032914">
    <property type="entry name" value="Vam6/VPS39/TRAP1"/>
</dbReference>
<dbReference type="PANTHER" id="PTHR12894:SF49">
    <property type="entry name" value="VAM6_VPS39-LIKE PROTEIN"/>
    <property type="match status" value="1"/>
</dbReference>
<gene>
    <name evidence="2" type="ORF">A9F13_20g00748</name>
</gene>
<dbReference type="Proteomes" id="UP000195602">
    <property type="component" value="Unassembled WGS sequence"/>
</dbReference>
<sequence>MHYGENQSRVVKLLELQGDKMDILRILTALPNSFPLHKVRLFFHETLRKQDESLNASRITSQLYKVGSIKVRNKWLETQSASVTINSGKQLCNICHTNLGYSVLCIDTDGQVVHYGCLNKRKTDK</sequence>
<dbReference type="InterPro" id="IPR019453">
    <property type="entry name" value="VPS39/TGFA1_Znf"/>
</dbReference>
<dbReference type="PANTHER" id="PTHR12894">
    <property type="entry name" value="CNH DOMAIN CONTAINING"/>
    <property type="match status" value="1"/>
</dbReference>
<proteinExistence type="predicted"/>
<dbReference type="GO" id="GO:0000329">
    <property type="term" value="C:fungal-type vacuole membrane"/>
    <property type="evidence" value="ECO:0007669"/>
    <property type="project" value="TreeGrafter"/>
</dbReference>
<evidence type="ECO:0000313" key="3">
    <source>
        <dbReference type="Proteomes" id="UP000195602"/>
    </source>
</evidence>
<evidence type="ECO:0000259" key="1">
    <source>
        <dbReference type="Pfam" id="PF10367"/>
    </source>
</evidence>
<reference evidence="2 3" key="1">
    <citation type="submission" date="2017-04" db="EMBL/GenBank/DDBJ databases">
        <title>Draft genome of the yeast Clavispora lusitaniae type strain CBS 6936.</title>
        <authorList>
            <person name="Durrens P."/>
            <person name="Klopp C."/>
            <person name="Biteau N."/>
            <person name="Fitton-Ouhabi V."/>
            <person name="Dementhon K."/>
            <person name="Accoceberry I."/>
            <person name="Sherman D.J."/>
            <person name="Noel T."/>
        </authorList>
    </citation>
    <scope>NUCLEOTIDE SEQUENCE [LARGE SCALE GENOMIC DNA]</scope>
    <source>
        <strain evidence="2 3">CBS 6936</strain>
    </source>
</reference>
<feature type="domain" description="Vacuolar sorting protein 39/Transforming growth factor beta receptor-associated zinc finger" evidence="1">
    <location>
        <begin position="81"/>
        <end position="120"/>
    </location>
</feature>
<dbReference type="Pfam" id="PF10367">
    <property type="entry name" value="zf-Vps39_C"/>
    <property type="match status" value="1"/>
</dbReference>
<dbReference type="GO" id="GO:0034058">
    <property type="term" value="P:endosomal vesicle fusion"/>
    <property type="evidence" value="ECO:0007669"/>
    <property type="project" value="TreeGrafter"/>
</dbReference>
<dbReference type="KEGG" id="clus:A9F13_20g00748"/>
<dbReference type="AlphaFoldDB" id="A0AA91PW17"/>
<protein>
    <submittedName>
        <fullName evidence="2">Vacuolar morphogenesis protein</fullName>
    </submittedName>
</protein>
<dbReference type="EMBL" id="LYUB02000020">
    <property type="protein sequence ID" value="OVF06577.1"/>
    <property type="molecule type" value="Genomic_DNA"/>
</dbReference>
<name>A0AA91PW17_CLALS</name>
<comment type="caution">
    <text evidence="2">The sequence shown here is derived from an EMBL/GenBank/DDBJ whole genome shotgun (WGS) entry which is preliminary data.</text>
</comment>
<evidence type="ECO:0000313" key="2">
    <source>
        <dbReference type="EMBL" id="OVF06577.1"/>
    </source>
</evidence>
<accession>A0AA91PW17</accession>
<organism evidence="2 3">
    <name type="scientific">Clavispora lusitaniae</name>
    <name type="common">Candida lusitaniae</name>
    <dbReference type="NCBI Taxonomy" id="36911"/>
    <lineage>
        <taxon>Eukaryota</taxon>
        <taxon>Fungi</taxon>
        <taxon>Dikarya</taxon>
        <taxon>Ascomycota</taxon>
        <taxon>Saccharomycotina</taxon>
        <taxon>Pichiomycetes</taxon>
        <taxon>Metschnikowiaceae</taxon>
        <taxon>Clavispora</taxon>
    </lineage>
</organism>
<dbReference type="GO" id="GO:0006914">
    <property type="term" value="P:autophagy"/>
    <property type="evidence" value="ECO:0007669"/>
    <property type="project" value="TreeGrafter"/>
</dbReference>